<evidence type="ECO:0000256" key="1">
    <source>
        <dbReference type="ARBA" id="ARBA00001445"/>
    </source>
</evidence>
<dbReference type="Gene3D" id="2.60.120.260">
    <property type="entry name" value="Galactose-binding domain-like"/>
    <property type="match status" value="2"/>
</dbReference>
<comment type="catalytic activity">
    <reaction evidence="1">
        <text>Hydrolysis of terminal non-reducing alpha-L-rhamnose residues in alpha-L-rhamnosides.</text>
        <dbReference type="EC" id="3.2.1.40"/>
    </reaction>
</comment>
<dbReference type="Gene3D" id="2.60.40.10">
    <property type="entry name" value="Immunoglobulins"/>
    <property type="match status" value="1"/>
</dbReference>
<dbReference type="InterPro" id="IPR016007">
    <property type="entry name" value="Alpha_rhamnosid"/>
</dbReference>
<dbReference type="InterPro" id="IPR013737">
    <property type="entry name" value="Bac_rhamnosid_N"/>
</dbReference>
<dbReference type="EC" id="3.2.1.40" evidence="2"/>
<feature type="signal peptide" evidence="3">
    <location>
        <begin position="1"/>
        <end position="15"/>
    </location>
</feature>
<evidence type="ECO:0000256" key="3">
    <source>
        <dbReference type="SAM" id="SignalP"/>
    </source>
</evidence>
<dbReference type="InterPro" id="IPR013783">
    <property type="entry name" value="Ig-like_fold"/>
</dbReference>
<accession>A0A7S0CSK0</accession>
<dbReference type="EMBL" id="HBEM01002813">
    <property type="protein sequence ID" value="CAD8432181.1"/>
    <property type="molecule type" value="Transcribed_RNA"/>
</dbReference>
<reference evidence="7" key="1">
    <citation type="submission" date="2021-01" db="EMBL/GenBank/DDBJ databases">
        <authorList>
            <person name="Corre E."/>
            <person name="Pelletier E."/>
            <person name="Niang G."/>
            <person name="Scheremetjew M."/>
            <person name="Finn R."/>
            <person name="Kale V."/>
            <person name="Holt S."/>
            <person name="Cochrane G."/>
            <person name="Meng A."/>
            <person name="Brown T."/>
            <person name="Cohen L."/>
        </authorList>
    </citation>
    <scope>NUCLEOTIDE SEQUENCE</scope>
    <source>
        <strain evidence="7">CCMP2058</strain>
    </source>
</reference>
<protein>
    <recommendedName>
        <fullName evidence="2">alpha-L-rhamnosidase</fullName>
        <ecNumber evidence="2">3.2.1.40</ecNumber>
    </recommendedName>
</protein>
<dbReference type="AlphaFoldDB" id="A0A7S0CSK0"/>
<dbReference type="Gene3D" id="1.50.10.10">
    <property type="match status" value="1"/>
</dbReference>
<dbReference type="PANTHER" id="PTHR33307">
    <property type="entry name" value="ALPHA-RHAMNOSIDASE (EUROFUNG)"/>
    <property type="match status" value="1"/>
</dbReference>
<feature type="chain" id="PRO_5030781854" description="alpha-L-rhamnosidase" evidence="3">
    <location>
        <begin position="16"/>
        <end position="978"/>
    </location>
</feature>
<feature type="domain" description="Bacterial alpha-L-rhamnosidase N-terminal" evidence="5">
    <location>
        <begin position="182"/>
        <end position="353"/>
    </location>
</feature>
<organism evidence="7">
    <name type="scientific">Amorphochlora amoebiformis</name>
    <dbReference type="NCBI Taxonomy" id="1561963"/>
    <lineage>
        <taxon>Eukaryota</taxon>
        <taxon>Sar</taxon>
        <taxon>Rhizaria</taxon>
        <taxon>Cercozoa</taxon>
        <taxon>Chlorarachniophyceae</taxon>
        <taxon>Amorphochlora</taxon>
    </lineage>
</organism>
<dbReference type="Pfam" id="PF05592">
    <property type="entry name" value="Bac_rhamnosid"/>
    <property type="match status" value="1"/>
</dbReference>
<dbReference type="InterPro" id="IPR008902">
    <property type="entry name" value="Rhamnosid_concanavalin"/>
</dbReference>
<dbReference type="InterPro" id="IPR012341">
    <property type="entry name" value="6hp_glycosidase-like_sf"/>
</dbReference>
<sequence>MRSLVLLPFLGLCGAISTLPAATDLRIDGLDPSIYSDPWKVGLMLAVDTPNPVFSWSIPPPPTGQRGVQVAAVRVIVQLMMGRCSYDGNTSSPCTAWDSGAVKTTHTHLRYEGPPLVPSRRFCYSVWWQSNKGTWAPVSEHACFETGVSDWGKSVWIGDDHLNQLRKEVTVPEALMELAVGARIYASGLGWAQIFLNGQRISYNESLGVGWTRYDKRALYTTYSVLPLLRRGTNAIGVALGYGWRDTLYFPPKFAYDSGSGYTAKALRLILSLQMSNGSWVDLAWTDSSWKGVLGPVVFDSVYDGEVYNASREQPGWTEANFNQSAWTPVADISNEGWAVSTTMRAQAVPPIRNLAILAAVKATAVGTGHFIYDFGHDLSGYCRVTLPNYHVPKNTTFTIRHAEALIHPPYGTYGVNNSFLYYENLRSALATDKYTFSGNEIPGQVWEPTFTYHGFRYAEVTGWPCPDPKSCTPPDIKLVHIRTAIDVTGRVNTSEPLVNAIQRMVVGAIGSNAMSVMTDCPQRDERLGWLGDVHASAQTIELNYDIRAFMDQYLEIIVDDQNPTLGTIPDVVPYYRYGGMPGDPSWTTAFPELLWSRYRLGGTLVPYGKHREALFKLLQHMTATVTNQGGFGNMTDWGYYGDWVPAKAADKPSILYTSAASYISALRKSYLMATAYGDTELAKEYIATYKKMRKCFLDTFFSTKTYAFENGGQSAQAIGLDATEISVKEGLAEAYQVLMHRVGDDDYKLTVGVLGNKVIWDQLANSGNHTALNKLLKQTLYPSFGYMHTNNIEPATVNLWELWDAPAEGPGMDSRNHHMFASVGAFLYRYAGFSGLENNPPAIDLKVGGCCGGLSSGSVQTKLLHGTVKFSWDLSPATKASSANVTLPSGVGAILHIPIPHKETCTIRLYDHESLIFSGRIKSSTSKLSISDVDGIMEARVEKASRSLLLRIASGEFKFSMESNLWIPHGPGVDPNM</sequence>
<dbReference type="GO" id="GO:0030596">
    <property type="term" value="F:alpha-L-rhamnosidase activity"/>
    <property type="evidence" value="ECO:0007669"/>
    <property type="project" value="UniProtKB-EC"/>
</dbReference>
<name>A0A7S0CSK0_9EUKA</name>
<evidence type="ECO:0000256" key="2">
    <source>
        <dbReference type="ARBA" id="ARBA00012652"/>
    </source>
</evidence>
<dbReference type="Pfam" id="PF08531">
    <property type="entry name" value="Bac_rhamnosid_N"/>
    <property type="match status" value="1"/>
</dbReference>
<evidence type="ECO:0000259" key="6">
    <source>
        <dbReference type="Pfam" id="PF17389"/>
    </source>
</evidence>
<feature type="domain" description="Alpha-L-rhamnosidase six-hairpin glycosidase" evidence="6">
    <location>
        <begin position="489"/>
        <end position="831"/>
    </location>
</feature>
<evidence type="ECO:0000259" key="5">
    <source>
        <dbReference type="Pfam" id="PF08531"/>
    </source>
</evidence>
<dbReference type="SUPFAM" id="SSF48208">
    <property type="entry name" value="Six-hairpin glycosidases"/>
    <property type="match status" value="1"/>
</dbReference>
<dbReference type="Pfam" id="PF17389">
    <property type="entry name" value="Bac_rhamnosid6H"/>
    <property type="match status" value="1"/>
</dbReference>
<gene>
    <name evidence="7" type="ORF">LAMO00422_LOCUS2015</name>
</gene>
<dbReference type="InterPro" id="IPR035396">
    <property type="entry name" value="Bac_rhamnosid6H"/>
</dbReference>
<keyword evidence="3" id="KW-0732">Signal</keyword>
<dbReference type="InterPro" id="IPR008928">
    <property type="entry name" value="6-hairpin_glycosidase_sf"/>
</dbReference>
<proteinExistence type="predicted"/>
<dbReference type="Pfam" id="PF25788">
    <property type="entry name" value="Ig_Rha78A_N"/>
    <property type="match status" value="1"/>
</dbReference>
<evidence type="ECO:0000259" key="4">
    <source>
        <dbReference type="Pfam" id="PF05592"/>
    </source>
</evidence>
<evidence type="ECO:0000313" key="7">
    <source>
        <dbReference type="EMBL" id="CAD8432181.1"/>
    </source>
</evidence>
<dbReference type="GO" id="GO:0005975">
    <property type="term" value="P:carbohydrate metabolic process"/>
    <property type="evidence" value="ECO:0007669"/>
    <property type="project" value="InterPro"/>
</dbReference>
<dbReference type="PANTHER" id="PTHR33307:SF6">
    <property type="entry name" value="ALPHA-RHAMNOSIDASE (EUROFUNG)-RELATED"/>
    <property type="match status" value="1"/>
</dbReference>
<feature type="domain" description="Alpha-L-rhamnosidase concanavalin-like" evidence="4">
    <location>
        <begin position="366"/>
        <end position="465"/>
    </location>
</feature>